<name>A0A1V3WV06_MYCKA</name>
<dbReference type="AlphaFoldDB" id="A0A1V3WV06"/>
<protein>
    <submittedName>
        <fullName evidence="1">Uncharacterized protein</fullName>
    </submittedName>
</protein>
<comment type="caution">
    <text evidence="1">The sequence shown here is derived from an EMBL/GenBank/DDBJ whole genome shotgun (WGS) entry which is preliminary data.</text>
</comment>
<accession>A0A1V3WV06</accession>
<reference evidence="1 2" key="1">
    <citation type="submission" date="2017-02" db="EMBL/GenBank/DDBJ databases">
        <title>Complete genome sequences of Mycobacterium kansasii strains isolated from rhesus macaques.</title>
        <authorList>
            <person name="Panda A."/>
            <person name="Nagaraj S."/>
            <person name="Zhao X."/>
            <person name="Tettelin H."/>
            <person name="Detolla L.J."/>
        </authorList>
    </citation>
    <scope>NUCLEOTIDE SEQUENCE [LARGE SCALE GENOMIC DNA]</scope>
    <source>
        <strain evidence="1 2">11-3813</strain>
    </source>
</reference>
<sequence>MGVLDSKEDPALGGPMVPAPSRAILLAWRNWSALALTTEKSAPVRARSASPPAPSQIRVWDWLRICKNTSSH</sequence>
<dbReference type="Proteomes" id="UP000189229">
    <property type="component" value="Unassembled WGS sequence"/>
</dbReference>
<proteinExistence type="predicted"/>
<evidence type="ECO:0000313" key="1">
    <source>
        <dbReference type="EMBL" id="OOK70376.1"/>
    </source>
</evidence>
<dbReference type="EMBL" id="MVBM01000006">
    <property type="protein sequence ID" value="OOK70376.1"/>
    <property type="molecule type" value="Genomic_DNA"/>
</dbReference>
<evidence type="ECO:0000313" key="2">
    <source>
        <dbReference type="Proteomes" id="UP000189229"/>
    </source>
</evidence>
<gene>
    <name evidence="1" type="ORF">BZL30_6331</name>
</gene>
<organism evidence="1 2">
    <name type="scientific">Mycobacterium kansasii</name>
    <dbReference type="NCBI Taxonomy" id="1768"/>
    <lineage>
        <taxon>Bacteria</taxon>
        <taxon>Bacillati</taxon>
        <taxon>Actinomycetota</taxon>
        <taxon>Actinomycetes</taxon>
        <taxon>Mycobacteriales</taxon>
        <taxon>Mycobacteriaceae</taxon>
        <taxon>Mycobacterium</taxon>
    </lineage>
</organism>